<name>A0A4E0RIH4_FASHE</name>
<evidence type="ECO:0000256" key="10">
    <source>
        <dbReference type="ARBA" id="ARBA00023136"/>
    </source>
</evidence>
<evidence type="ECO:0000313" key="14">
    <source>
        <dbReference type="EMBL" id="THD27293.1"/>
    </source>
</evidence>
<dbReference type="GO" id="GO:0020037">
    <property type="term" value="F:heme binding"/>
    <property type="evidence" value="ECO:0007669"/>
    <property type="project" value="TreeGrafter"/>
</dbReference>
<dbReference type="Pfam" id="PF03188">
    <property type="entry name" value="Cytochrom_B561"/>
    <property type="match status" value="1"/>
</dbReference>
<evidence type="ECO:0000256" key="9">
    <source>
        <dbReference type="ARBA" id="ARBA00023004"/>
    </source>
</evidence>
<evidence type="ECO:0000313" key="15">
    <source>
        <dbReference type="Proteomes" id="UP000230066"/>
    </source>
</evidence>
<dbReference type="EMBL" id="JXXN02000467">
    <property type="protein sequence ID" value="THD27293.1"/>
    <property type="molecule type" value="Genomic_DNA"/>
</dbReference>
<feature type="transmembrane region" description="Helical" evidence="12">
    <location>
        <begin position="156"/>
        <end position="174"/>
    </location>
</feature>
<proteinExistence type="predicted"/>
<dbReference type="Proteomes" id="UP000230066">
    <property type="component" value="Unassembled WGS sequence"/>
</dbReference>
<comment type="caution">
    <text evidence="14">The sequence shown here is derived from an EMBL/GenBank/DDBJ whole genome shotgun (WGS) entry which is preliminary data.</text>
</comment>
<dbReference type="GO" id="GO:0140571">
    <property type="term" value="F:transmembrane ascorbate ferrireductase activity"/>
    <property type="evidence" value="ECO:0007669"/>
    <property type="project" value="UniProtKB-EC"/>
</dbReference>
<keyword evidence="4" id="KW-0349">Heme</keyword>
<evidence type="ECO:0000256" key="2">
    <source>
        <dbReference type="ARBA" id="ARBA00004141"/>
    </source>
</evidence>
<dbReference type="EC" id="7.2.1.3" evidence="11"/>
<evidence type="ECO:0000256" key="11">
    <source>
        <dbReference type="ARBA" id="ARBA00024225"/>
    </source>
</evidence>
<evidence type="ECO:0000256" key="6">
    <source>
        <dbReference type="ARBA" id="ARBA00022723"/>
    </source>
</evidence>
<keyword evidence="6" id="KW-0479">Metal-binding</keyword>
<evidence type="ECO:0000256" key="5">
    <source>
        <dbReference type="ARBA" id="ARBA00022692"/>
    </source>
</evidence>
<dbReference type="PANTHER" id="PTHR15422:SF24">
    <property type="entry name" value="DOMON RELATED DOMAIN-CONTAINING PROTEIN"/>
    <property type="match status" value="1"/>
</dbReference>
<accession>A0A4E0RIH4</accession>
<gene>
    <name evidence="14" type="ORF">D915_001879</name>
</gene>
<dbReference type="Gene3D" id="1.20.120.1770">
    <property type="match status" value="1"/>
</dbReference>
<dbReference type="CDD" id="cd08760">
    <property type="entry name" value="Cyt_b561_FRRS1_like"/>
    <property type="match status" value="1"/>
</dbReference>
<keyword evidence="8 12" id="KW-1133">Transmembrane helix</keyword>
<dbReference type="InterPro" id="IPR045150">
    <property type="entry name" value="CYB561D1/2"/>
</dbReference>
<feature type="transmembrane region" description="Helical" evidence="12">
    <location>
        <begin position="6"/>
        <end position="26"/>
    </location>
</feature>
<keyword evidence="7" id="KW-0249">Electron transport</keyword>
<keyword evidence="10 12" id="KW-0472">Membrane</keyword>
<protein>
    <recommendedName>
        <fullName evidence="11">ascorbate ferrireductase (transmembrane)</fullName>
        <ecNumber evidence="11">7.2.1.3</ecNumber>
    </recommendedName>
</protein>
<keyword evidence="3" id="KW-0813">Transport</keyword>
<dbReference type="AlphaFoldDB" id="A0A4E0RIH4"/>
<dbReference type="GO" id="GO:0046872">
    <property type="term" value="F:metal ion binding"/>
    <property type="evidence" value="ECO:0007669"/>
    <property type="project" value="UniProtKB-KW"/>
</dbReference>
<dbReference type="SMART" id="SM00665">
    <property type="entry name" value="B561"/>
    <property type="match status" value="1"/>
</dbReference>
<dbReference type="GO" id="GO:0140575">
    <property type="term" value="F:transmembrane monodehydroascorbate reductase activity"/>
    <property type="evidence" value="ECO:0007669"/>
    <property type="project" value="InterPro"/>
</dbReference>
<evidence type="ECO:0000259" key="13">
    <source>
        <dbReference type="PROSITE" id="PS50939"/>
    </source>
</evidence>
<feature type="transmembrane region" description="Helical" evidence="12">
    <location>
        <begin position="47"/>
        <end position="72"/>
    </location>
</feature>
<evidence type="ECO:0000256" key="1">
    <source>
        <dbReference type="ARBA" id="ARBA00001970"/>
    </source>
</evidence>
<dbReference type="PANTHER" id="PTHR15422">
    <property type="entry name" value="OS05G0565100 PROTEIN"/>
    <property type="match status" value="1"/>
</dbReference>
<feature type="transmembrane region" description="Helical" evidence="12">
    <location>
        <begin position="124"/>
        <end position="144"/>
    </location>
</feature>
<dbReference type="InterPro" id="IPR006593">
    <property type="entry name" value="Cyt_b561/ferric_Rdtase_TM"/>
</dbReference>
<comment type="cofactor">
    <cofactor evidence="1">
        <name>heme b</name>
        <dbReference type="ChEBI" id="CHEBI:60344"/>
    </cofactor>
</comment>
<organism evidence="14 15">
    <name type="scientific">Fasciola hepatica</name>
    <name type="common">Liver fluke</name>
    <dbReference type="NCBI Taxonomy" id="6192"/>
    <lineage>
        <taxon>Eukaryota</taxon>
        <taxon>Metazoa</taxon>
        <taxon>Spiralia</taxon>
        <taxon>Lophotrochozoa</taxon>
        <taxon>Platyhelminthes</taxon>
        <taxon>Trematoda</taxon>
        <taxon>Digenea</taxon>
        <taxon>Plagiorchiida</taxon>
        <taxon>Echinostomata</taxon>
        <taxon>Echinostomatoidea</taxon>
        <taxon>Fasciolidae</taxon>
        <taxon>Fasciola</taxon>
    </lineage>
</organism>
<feature type="domain" description="Cytochrome b561" evidence="13">
    <location>
        <begin position="1"/>
        <end position="177"/>
    </location>
</feature>
<comment type="subcellular location">
    <subcellularLocation>
        <location evidence="2">Membrane</location>
        <topology evidence="2">Multi-pass membrane protein</topology>
    </subcellularLocation>
</comment>
<dbReference type="GO" id="GO:0016020">
    <property type="term" value="C:membrane"/>
    <property type="evidence" value="ECO:0007669"/>
    <property type="project" value="UniProtKB-SubCell"/>
</dbReference>
<evidence type="ECO:0000256" key="7">
    <source>
        <dbReference type="ARBA" id="ARBA00022982"/>
    </source>
</evidence>
<keyword evidence="15" id="KW-1185">Reference proteome</keyword>
<evidence type="ECO:0000256" key="3">
    <source>
        <dbReference type="ARBA" id="ARBA00022448"/>
    </source>
</evidence>
<keyword evidence="9" id="KW-0408">Iron</keyword>
<evidence type="ECO:0000256" key="4">
    <source>
        <dbReference type="ARBA" id="ARBA00022617"/>
    </source>
</evidence>
<dbReference type="PROSITE" id="PS50939">
    <property type="entry name" value="CYTOCHROME_B561"/>
    <property type="match status" value="1"/>
</dbReference>
<feature type="transmembrane region" description="Helical" evidence="12">
    <location>
        <begin position="84"/>
        <end position="103"/>
    </location>
</feature>
<evidence type="ECO:0000256" key="12">
    <source>
        <dbReference type="SAM" id="Phobius"/>
    </source>
</evidence>
<evidence type="ECO:0000256" key="8">
    <source>
        <dbReference type="ARBA" id="ARBA00022989"/>
    </source>
</evidence>
<keyword evidence="5 12" id="KW-0812">Transmembrane</keyword>
<reference evidence="14" key="1">
    <citation type="submission" date="2019-03" db="EMBL/GenBank/DDBJ databases">
        <title>Improved annotation for the trematode Fasciola hepatica.</title>
        <authorList>
            <person name="Choi Y.-J."/>
            <person name="Martin J."/>
            <person name="Mitreva M."/>
        </authorList>
    </citation>
    <scope>NUCLEOTIDE SEQUENCE [LARGE SCALE GENOMIC DNA]</scope>
</reference>
<sequence>MIPTLIRLHGSLMVIAWMFLCTNGIILSRHYKHVWKKRGLKGLDAWLIAHQVFHSMTLICSAVATFVIVYFVQGYSYLNPSPFGAHPICGFTSIGLVLLNPVIALCRCPLTSSRRAIFNVVHKFLGLLAVALAIPTITLGLIMLRNMTVTTSPYSILTVFQAFVILYIITELALESIDYWVLVQERSATALVINLYFQNNDAASM</sequence>